<reference evidence="2" key="2">
    <citation type="submission" date="2015-08" db="UniProtKB">
        <authorList>
            <consortium name="WormBaseParasite"/>
        </authorList>
    </citation>
    <scope>IDENTIFICATION</scope>
</reference>
<accession>A0A0K0F4R5</accession>
<dbReference type="AlphaFoldDB" id="A0A0K0F4R5"/>
<evidence type="ECO:0000313" key="1">
    <source>
        <dbReference type="Proteomes" id="UP000035680"/>
    </source>
</evidence>
<reference evidence="1" key="1">
    <citation type="submission" date="2014-07" db="EMBL/GenBank/DDBJ databases">
        <authorList>
            <person name="Martin A.A"/>
            <person name="De Silva N."/>
        </authorList>
    </citation>
    <scope>NUCLEOTIDE SEQUENCE</scope>
</reference>
<dbReference type="WBParaSite" id="SVE_0380500.2">
    <property type="protein sequence ID" value="SVE_0380500.2"/>
    <property type="gene ID" value="SVE_0380500"/>
</dbReference>
<keyword evidence="1" id="KW-1185">Reference proteome</keyword>
<proteinExistence type="predicted"/>
<protein>
    <submittedName>
        <fullName evidence="2">Uncharacterized protein</fullName>
    </submittedName>
</protein>
<evidence type="ECO:0000313" key="2">
    <source>
        <dbReference type="WBParaSite" id="SVE_0380500.2"/>
    </source>
</evidence>
<dbReference type="STRING" id="75913.A0A0K0F4R5"/>
<name>A0A0K0F4R5_STRVS</name>
<sequence>MEDGWKNSEFLQIPTLRSSASTNSITQICSVCKKNMERRNLIRLSYQNPNVSFSANCLSPTSSKGSNYNKFSNNNNYCYKFYFLMHASRIDVCDLPNQNPEKKMCTKSNERVLLKGATLDDSSSPRVSNISCQCHCIPMSHSSNCDWSVSHGNLIELSNRLHPQSNQIAQVSSDILRVSGYTNQYRHLLSGKSKRDSGSETYLNRQKSLDYDGTFYLSDY</sequence>
<dbReference type="Proteomes" id="UP000035680">
    <property type="component" value="Unassembled WGS sequence"/>
</dbReference>
<organism evidence="1 2">
    <name type="scientific">Strongyloides venezuelensis</name>
    <name type="common">Threadworm</name>
    <dbReference type="NCBI Taxonomy" id="75913"/>
    <lineage>
        <taxon>Eukaryota</taxon>
        <taxon>Metazoa</taxon>
        <taxon>Ecdysozoa</taxon>
        <taxon>Nematoda</taxon>
        <taxon>Chromadorea</taxon>
        <taxon>Rhabditida</taxon>
        <taxon>Tylenchina</taxon>
        <taxon>Panagrolaimomorpha</taxon>
        <taxon>Strongyloidoidea</taxon>
        <taxon>Strongyloididae</taxon>
        <taxon>Strongyloides</taxon>
    </lineage>
</organism>